<evidence type="ECO:0000313" key="1">
    <source>
        <dbReference type="EMBL" id="AHG91691.1"/>
    </source>
</evidence>
<dbReference type="NCBIfam" id="NF038032">
    <property type="entry name" value="CehA_McbA_metalo"/>
    <property type="match status" value="1"/>
</dbReference>
<dbReference type="SUPFAM" id="SSF89550">
    <property type="entry name" value="PHP domain-like"/>
    <property type="match status" value="1"/>
</dbReference>
<dbReference type="AlphaFoldDB" id="W0RLS5"/>
<protein>
    <submittedName>
        <fullName evidence="1">Uncharacterized protein</fullName>
    </submittedName>
</protein>
<dbReference type="KEGG" id="gba:J421_4154"/>
<name>W0RLS5_9BACT</name>
<dbReference type="PATRIC" id="fig|861299.3.peg.4210"/>
<gene>
    <name evidence="1" type="ORF">J421_4154</name>
</gene>
<keyword evidence="2" id="KW-1185">Reference proteome</keyword>
<dbReference type="HOGENOM" id="CLU_016606_0_0_0"/>
<dbReference type="STRING" id="861299.J421_4154"/>
<reference evidence="1 2" key="1">
    <citation type="journal article" date="2014" name="Genome Announc.">
        <title>Genome Sequence and Methylome of Soil Bacterium Gemmatirosa kalamazoonensis KBS708T, a Member of the Rarely Cultivated Gemmatimonadetes Phylum.</title>
        <authorList>
            <person name="Debruyn J.M."/>
            <person name="Radosevich M."/>
            <person name="Wommack K.E."/>
            <person name="Polson S.W."/>
            <person name="Hauser L.J."/>
            <person name="Fawaz M.N."/>
            <person name="Korlach J."/>
            <person name="Tsai Y.C."/>
        </authorList>
    </citation>
    <scope>NUCLEOTIDE SEQUENCE [LARGE SCALE GENOMIC DNA]</scope>
    <source>
        <strain evidence="1 2">KBS708</strain>
    </source>
</reference>
<dbReference type="InParanoid" id="W0RLS5"/>
<sequence>MASALGTREPYGRRSPRFPRRRALALALLVGPGAGAQTRVLDARTHHLRSGARAEWQERGTHPHPRRLALDFRSTSGAEHTLSIRQEDVKQRWDVVLNGRVLGQLQQDENPIVAYWPLPVGALRAGTNTLRVEPADTIADDVWVRGITLLDAPLEDVLSQASVEVDVVDADGGEPLPARVTVVDTGGALQTVGGASARGRAIRPGIVYTGDGRATFGLPAGAYRIFASRGFEYGVDSARLVLRRGDRVRRRLVVRHEVPTPGWVASDTHVHSLTYSRHGDATAEERVVTLAGEGVELPIVTEHNVQVDLDSTARAAGVRDFFTPVVGNEVTTRVGHFNVWPLTVRAPVPDSQVRSWDAAFRTIEATGAHAVILNHARDIHAGFRPFDPARHVAIAGLALDGWELRANAMEVVNSGAQQTDVHRLLLDWFGMLNAGHRLTPVGASDSHDVGRYVVGQARTYIRTRDEAPGRIDVADAAERFRDGAVMVSFGLLAELTVADRFGPGDVVPATASLRVDVRVLGPAWTRADRITLYANGRPIRSARIVDRDAAGVKWRGTWLLPRPAHDVFLVAVAEGPGEFLPFWPIAKPYQPAAAEWSPHVIGASGAVWLDVDGDGRPTDAHAYAARAMAASSGEIGPLVDALAPYDDAVAAQAAALLLARGVRPTRAAVWAALRRASPATRRGFAEFAAEWLASQPARGDPHPKTEYDAFTDSTTRSVSVYAIVDTTLAPPDSFAVELVQRWKGRGTSPPSDAPLELGLGRTSAGGLTVSRALKPSGPGRAAVVFLLDGGRRIRLEQSEYVSNGGERMTFETARYRISTADLRRVAESQELRVRIGERELWIDPGWRRVAAEMVGGRPP</sequence>
<dbReference type="Gene3D" id="3.20.20.140">
    <property type="entry name" value="Metal-dependent hydrolases"/>
    <property type="match status" value="1"/>
</dbReference>
<proteinExistence type="predicted"/>
<dbReference type="Proteomes" id="UP000019151">
    <property type="component" value="Chromosome"/>
</dbReference>
<evidence type="ECO:0000313" key="2">
    <source>
        <dbReference type="Proteomes" id="UP000019151"/>
    </source>
</evidence>
<dbReference type="eggNOG" id="COG0613">
    <property type="taxonomic scope" value="Bacteria"/>
</dbReference>
<dbReference type="InterPro" id="IPR016195">
    <property type="entry name" value="Pol/histidinol_Pase-like"/>
</dbReference>
<accession>W0RLS5</accession>
<organism evidence="1 2">
    <name type="scientific">Gemmatirosa kalamazoonensis</name>
    <dbReference type="NCBI Taxonomy" id="861299"/>
    <lineage>
        <taxon>Bacteria</taxon>
        <taxon>Pseudomonadati</taxon>
        <taxon>Gemmatimonadota</taxon>
        <taxon>Gemmatimonadia</taxon>
        <taxon>Gemmatimonadales</taxon>
        <taxon>Gemmatimonadaceae</taxon>
        <taxon>Gemmatirosa</taxon>
    </lineage>
</organism>
<dbReference type="EMBL" id="CP007128">
    <property type="protein sequence ID" value="AHG91691.1"/>
    <property type="molecule type" value="Genomic_DNA"/>
</dbReference>